<accession>E3CBW9</accession>
<organism evidence="1 2">
    <name type="scientific">Streptococcus parasanguinis F0405</name>
    <dbReference type="NCBI Taxonomy" id="905067"/>
    <lineage>
        <taxon>Bacteria</taxon>
        <taxon>Bacillati</taxon>
        <taxon>Bacillota</taxon>
        <taxon>Bacilli</taxon>
        <taxon>Lactobacillales</taxon>
        <taxon>Streptococcaceae</taxon>
        <taxon>Streptococcus</taxon>
    </lineage>
</organism>
<proteinExistence type="predicted"/>
<gene>
    <name evidence="1" type="ORF">HMPREF9626_0164</name>
</gene>
<dbReference type="EMBL" id="AEKM01000003">
    <property type="protein sequence ID" value="EFQ55876.1"/>
    <property type="molecule type" value="Genomic_DNA"/>
</dbReference>
<dbReference type="AlphaFoldDB" id="E3CBW9"/>
<name>E3CBW9_STRPA</name>
<evidence type="ECO:0000313" key="1">
    <source>
        <dbReference type="EMBL" id="EFQ55876.1"/>
    </source>
</evidence>
<comment type="caution">
    <text evidence="1">The sequence shown here is derived from an EMBL/GenBank/DDBJ whole genome shotgun (WGS) entry which is preliminary data.</text>
</comment>
<evidence type="ECO:0000313" key="2">
    <source>
        <dbReference type="Proteomes" id="UP000003812"/>
    </source>
</evidence>
<sequence length="41" mass="4348">MADQGVNIKVASAHQGRTYLISEAGLVSLRGTRVPGPRKNV</sequence>
<protein>
    <submittedName>
        <fullName evidence="1">Uncharacterized protein</fullName>
    </submittedName>
</protein>
<reference evidence="1 2" key="1">
    <citation type="submission" date="2010-10" db="EMBL/GenBank/DDBJ databases">
        <authorList>
            <person name="Durkin A.S."/>
            <person name="Madupu R."/>
            <person name="Torralba M."/>
            <person name="Gillis M."/>
            <person name="Methe B."/>
            <person name="Sutton G."/>
            <person name="Nelson K.E."/>
        </authorList>
    </citation>
    <scope>NUCLEOTIDE SEQUENCE [LARGE SCALE GENOMIC DNA]</scope>
    <source>
        <strain evidence="1 2">F0405</strain>
    </source>
</reference>
<dbReference type="Proteomes" id="UP000003812">
    <property type="component" value="Unassembled WGS sequence"/>
</dbReference>